<dbReference type="InterPro" id="IPR036397">
    <property type="entry name" value="RNaseH_sf"/>
</dbReference>
<dbReference type="GO" id="GO:0006259">
    <property type="term" value="P:DNA metabolic process"/>
    <property type="evidence" value="ECO:0007669"/>
    <property type="project" value="UniProtKB-ARBA"/>
</dbReference>
<dbReference type="GO" id="GO:0005829">
    <property type="term" value="C:cytosol"/>
    <property type="evidence" value="ECO:0007669"/>
    <property type="project" value="TreeGrafter"/>
</dbReference>
<evidence type="ECO:0000256" key="1">
    <source>
        <dbReference type="ARBA" id="ARBA00025483"/>
    </source>
</evidence>
<gene>
    <name evidence="4" type="ORF">Y88_1745</name>
</gene>
<dbReference type="InterPro" id="IPR013520">
    <property type="entry name" value="Ribonucl_H"/>
</dbReference>
<dbReference type="PANTHER" id="PTHR30231">
    <property type="entry name" value="DNA POLYMERASE III SUBUNIT EPSILON"/>
    <property type="match status" value="1"/>
</dbReference>
<protein>
    <submittedName>
        <fullName evidence="4">Transposase</fullName>
    </submittedName>
</protein>
<dbReference type="Gene3D" id="3.30.420.10">
    <property type="entry name" value="Ribonuclease H-like superfamily/Ribonuclease H"/>
    <property type="match status" value="1"/>
</dbReference>
<dbReference type="HOGENOM" id="CLU_047806_0_1_5"/>
<evidence type="ECO:0000259" key="3">
    <source>
        <dbReference type="SMART" id="SM00479"/>
    </source>
</evidence>
<dbReference type="PANTHER" id="PTHR30231:SF42">
    <property type="entry name" value="EXONUCLEASE"/>
    <property type="match status" value="1"/>
</dbReference>
<evidence type="ECO:0000256" key="2">
    <source>
        <dbReference type="ARBA" id="ARBA00026073"/>
    </source>
</evidence>
<evidence type="ECO:0000313" key="5">
    <source>
        <dbReference type="Proteomes" id="UP000004728"/>
    </source>
</evidence>
<dbReference type="AlphaFoldDB" id="F1Z3Q5"/>
<dbReference type="STRING" id="983920.Y88_1745"/>
<dbReference type="CDD" id="cd06130">
    <property type="entry name" value="DNA_pol_III_epsilon_like"/>
    <property type="match status" value="1"/>
</dbReference>
<feature type="domain" description="Exonuclease" evidence="3">
    <location>
        <begin position="32"/>
        <end position="194"/>
    </location>
</feature>
<organism evidence="4 5">
    <name type="scientific">Novosphingobium nitrogenifigens DSM 19370</name>
    <dbReference type="NCBI Taxonomy" id="983920"/>
    <lineage>
        <taxon>Bacteria</taxon>
        <taxon>Pseudomonadati</taxon>
        <taxon>Pseudomonadota</taxon>
        <taxon>Alphaproteobacteria</taxon>
        <taxon>Sphingomonadales</taxon>
        <taxon>Sphingomonadaceae</taxon>
        <taxon>Novosphingobium</taxon>
    </lineage>
</organism>
<dbReference type="FunFam" id="3.30.420.10:FF:000045">
    <property type="entry name" value="3'-5' exonuclease DinG"/>
    <property type="match status" value="1"/>
</dbReference>
<dbReference type="SMART" id="SM00479">
    <property type="entry name" value="EXOIII"/>
    <property type="match status" value="1"/>
</dbReference>
<dbReference type="GO" id="GO:0008408">
    <property type="term" value="F:3'-5' exonuclease activity"/>
    <property type="evidence" value="ECO:0007669"/>
    <property type="project" value="TreeGrafter"/>
</dbReference>
<dbReference type="InterPro" id="IPR036420">
    <property type="entry name" value="BRCT_dom_sf"/>
</dbReference>
<evidence type="ECO:0000313" key="4">
    <source>
        <dbReference type="EMBL" id="EGD60664.1"/>
    </source>
</evidence>
<comment type="caution">
    <text evidence="4">The sequence shown here is derived from an EMBL/GenBank/DDBJ whole genome shotgun (WGS) entry which is preliminary data.</text>
</comment>
<dbReference type="SUPFAM" id="SSF53098">
    <property type="entry name" value="Ribonuclease H-like"/>
    <property type="match status" value="1"/>
</dbReference>
<dbReference type="Gene3D" id="3.40.50.10190">
    <property type="entry name" value="BRCT domain"/>
    <property type="match status" value="1"/>
</dbReference>
<reference evidence="4 5" key="1">
    <citation type="journal article" date="2012" name="J. Bacteriol.">
        <title>Draft Genome Sequence of Novosphingobium nitrogenifigens Y88T.</title>
        <authorList>
            <person name="Strabala T.J."/>
            <person name="Macdonald L."/>
            <person name="Liu V."/>
            <person name="Smit A.M."/>
        </authorList>
    </citation>
    <scope>NUCLEOTIDE SEQUENCE [LARGE SCALE GENOMIC DNA]</scope>
    <source>
        <strain evidence="4 5">DSM 19370</strain>
    </source>
</reference>
<accession>F1Z3Q5</accession>
<comment type="subunit">
    <text evidence="2">DNA polymerase III contains a core (composed of alpha, epsilon and theta chains) that associates with a tau subunit. This core dimerizes to form the POLIII' complex. PolIII' associates with the gamma complex (composed of gamma, delta, delta', psi and chi chains) and with the beta chain to form the complete DNA polymerase III complex.</text>
</comment>
<dbReference type="Pfam" id="PF00929">
    <property type="entry name" value="RNase_T"/>
    <property type="match status" value="1"/>
</dbReference>
<comment type="function">
    <text evidence="1">DNA polymerase III is a complex, multichain enzyme responsible for most of the replicative synthesis in bacteria. The epsilon subunit contain the editing function and is a proofreading 3'-5' exonuclease.</text>
</comment>
<sequence>MRDVCLGGGNCAFTSYGSGMPVSPDRAAEVPDFVVVDVETACARVSSICQIGIVGFRDGREMFAYETLVDPRDEFAPFNVAIHGITADRVDGEPTFDDIHGIVDAHLRGRVTVAHSLFDKSALAAACGVSGQPVIETEWLDSVRVAKLAWPQLQSHRLNVLARFLGIEHRHHDALSDARAAGMVLVRAIEHTGIDLRGWMTKPPREKVKSPVPAATGPLVGERVAILGEPRDGALARYVAGAGGKVVASVGSTTTMLVIATRQPYGRWVDVSQPYRKASELRSAGRSIVILTEEQLRARLKGAGITG</sequence>
<name>F1Z3Q5_9SPHN</name>
<dbReference type="eggNOG" id="COG0847">
    <property type="taxonomic scope" value="Bacteria"/>
</dbReference>
<proteinExistence type="predicted"/>
<dbReference type="GO" id="GO:0003676">
    <property type="term" value="F:nucleic acid binding"/>
    <property type="evidence" value="ECO:0007669"/>
    <property type="project" value="InterPro"/>
</dbReference>
<dbReference type="Proteomes" id="UP000004728">
    <property type="component" value="Unassembled WGS sequence"/>
</dbReference>
<keyword evidence="5" id="KW-1185">Reference proteome</keyword>
<dbReference type="EMBL" id="AEWJ01000013">
    <property type="protein sequence ID" value="EGD60664.1"/>
    <property type="molecule type" value="Genomic_DNA"/>
</dbReference>
<dbReference type="InterPro" id="IPR012337">
    <property type="entry name" value="RNaseH-like_sf"/>
</dbReference>
<dbReference type="InParanoid" id="F1Z3Q5"/>